<keyword evidence="2" id="KW-1185">Reference proteome</keyword>
<gene>
    <name evidence="1" type="ORF">Tcan_06857</name>
</gene>
<evidence type="ECO:0000313" key="2">
    <source>
        <dbReference type="Proteomes" id="UP000031036"/>
    </source>
</evidence>
<proteinExistence type="predicted"/>
<comment type="caution">
    <text evidence="1">The sequence shown here is derived from an EMBL/GenBank/DDBJ whole genome shotgun (WGS) entry which is preliminary data.</text>
</comment>
<evidence type="ECO:0000313" key="1">
    <source>
        <dbReference type="EMBL" id="KHN85352.1"/>
    </source>
</evidence>
<name>A0A0B2VVJ6_TOXCA</name>
<reference evidence="1 2" key="1">
    <citation type="submission" date="2014-11" db="EMBL/GenBank/DDBJ databases">
        <title>Genetic blueprint of the zoonotic pathogen Toxocara canis.</title>
        <authorList>
            <person name="Zhu X.-Q."/>
            <person name="Korhonen P.K."/>
            <person name="Cai H."/>
            <person name="Young N.D."/>
            <person name="Nejsum P."/>
            <person name="von Samson-Himmelstjerna G."/>
            <person name="Boag P.R."/>
            <person name="Tan P."/>
            <person name="Li Q."/>
            <person name="Min J."/>
            <person name="Yang Y."/>
            <person name="Wang X."/>
            <person name="Fang X."/>
            <person name="Hall R.S."/>
            <person name="Hofmann A."/>
            <person name="Sternberg P.W."/>
            <person name="Jex A.R."/>
            <person name="Gasser R.B."/>
        </authorList>
    </citation>
    <scope>NUCLEOTIDE SEQUENCE [LARGE SCALE GENOMIC DNA]</scope>
    <source>
        <strain evidence="1">PN_DK_2014</strain>
    </source>
</reference>
<dbReference type="Proteomes" id="UP000031036">
    <property type="component" value="Unassembled WGS sequence"/>
</dbReference>
<accession>A0A0B2VVJ6</accession>
<sequence>MFPKHVLQHRHRLERMEFTELRAYYVSELVNPRYDIAGVVKNDPVHWSVVICRFWTGRKFRETTRQKLVVVESLSESEQIDEHGRRIFGNRMNSFLRQF</sequence>
<protein>
    <submittedName>
        <fullName evidence="1">Uncharacterized protein</fullName>
    </submittedName>
</protein>
<dbReference type="EMBL" id="JPKZ01000808">
    <property type="protein sequence ID" value="KHN85352.1"/>
    <property type="molecule type" value="Genomic_DNA"/>
</dbReference>
<dbReference type="AlphaFoldDB" id="A0A0B2VVJ6"/>
<organism evidence="1 2">
    <name type="scientific">Toxocara canis</name>
    <name type="common">Canine roundworm</name>
    <dbReference type="NCBI Taxonomy" id="6265"/>
    <lineage>
        <taxon>Eukaryota</taxon>
        <taxon>Metazoa</taxon>
        <taxon>Ecdysozoa</taxon>
        <taxon>Nematoda</taxon>
        <taxon>Chromadorea</taxon>
        <taxon>Rhabditida</taxon>
        <taxon>Spirurina</taxon>
        <taxon>Ascaridomorpha</taxon>
        <taxon>Ascaridoidea</taxon>
        <taxon>Toxocaridae</taxon>
        <taxon>Toxocara</taxon>
    </lineage>
</organism>